<feature type="transmembrane region" description="Helical" evidence="7">
    <location>
        <begin position="242"/>
        <end position="268"/>
    </location>
</feature>
<dbReference type="AlphaFoldDB" id="G0GCM5"/>
<dbReference type="PANTHER" id="PTHR36838">
    <property type="entry name" value="AUXIN EFFLUX CARRIER FAMILY PROTEIN"/>
    <property type="match status" value="1"/>
</dbReference>
<feature type="transmembrane region" description="Helical" evidence="7">
    <location>
        <begin position="171"/>
        <end position="192"/>
    </location>
</feature>
<feature type="transmembrane region" description="Helical" evidence="7">
    <location>
        <begin position="141"/>
        <end position="162"/>
    </location>
</feature>
<evidence type="ECO:0000256" key="4">
    <source>
        <dbReference type="ARBA" id="ARBA00022692"/>
    </source>
</evidence>
<dbReference type="EMBL" id="CP002903">
    <property type="protein sequence ID" value="AEJ62091.1"/>
    <property type="molecule type" value="Genomic_DNA"/>
</dbReference>
<sequence length="335" mass="36492">MRVPFLPLMYSVLQLFVLMGLGFLLRKRGGFSSSFFQDLSTLLVRIFLPLYFFARFSRTSLSQLATAWMFPLAAVVIALTGLLAATLLGTLIPRLDREERKAYLALASFGNSGYLPITNIELLALSVPLVAERFGTDLPGIYVGAYLVGSSTLLWTAGYALITGTATRSPLALLTPTVRGILAGLSIPVLSLQEAFFHPSLPFASIVSTLDTIGSTTLPLVLLCLGAMLADISVSREERKAYLGAALSIVGVRLLILPALFYLAYFLFLRDTLTPPQLWVLFLETHTPPATNLSIMAQSADTHKEIAGISLFTSYLAYLILFPVSLVLFLSLLYP</sequence>
<organism evidence="8 9">
    <name type="scientific">Winmispira thermophila (strain ATCC 700085 / DSM 6578 / Z-1203)</name>
    <name type="common">Spirochaeta thermophila</name>
    <dbReference type="NCBI Taxonomy" id="869211"/>
    <lineage>
        <taxon>Bacteria</taxon>
        <taxon>Pseudomonadati</taxon>
        <taxon>Spirochaetota</taxon>
        <taxon>Spirochaetia</taxon>
        <taxon>Winmispirales</taxon>
        <taxon>Winmispiraceae</taxon>
        <taxon>Winmispira</taxon>
    </lineage>
</organism>
<dbReference type="STRING" id="869211.Spith_1832"/>
<dbReference type="HOGENOM" id="CLU_830705_0_0_12"/>
<protein>
    <submittedName>
        <fullName evidence="8">Auxin Efflux Carrier</fullName>
    </submittedName>
</protein>
<dbReference type="GO" id="GO:0016020">
    <property type="term" value="C:membrane"/>
    <property type="evidence" value="ECO:0007669"/>
    <property type="project" value="UniProtKB-SubCell"/>
</dbReference>
<feature type="transmembrane region" description="Helical" evidence="7">
    <location>
        <begin position="315"/>
        <end position="334"/>
    </location>
</feature>
<reference evidence="8 9" key="1">
    <citation type="submission" date="2011-06" db="EMBL/GenBank/DDBJ databases">
        <title>The complete genome of Spirochaeta thermophila DSM 6578.</title>
        <authorList>
            <consortium name="US DOE Joint Genome Institute (JGI-PGF)"/>
            <person name="Lucas S."/>
            <person name="Lapidus A."/>
            <person name="Bruce D."/>
            <person name="Goodwin L."/>
            <person name="Pitluck S."/>
            <person name="Peters L."/>
            <person name="Kyrpides N."/>
            <person name="Mavromatis K."/>
            <person name="Ivanova N."/>
            <person name="Mikailova N."/>
            <person name="Pagani I."/>
            <person name="Chertkov O."/>
            <person name="Detter J.C."/>
            <person name="Tapia R."/>
            <person name="Han C."/>
            <person name="Land M."/>
            <person name="Hauser L."/>
            <person name="Markowitz V."/>
            <person name="Cheng J.-F."/>
            <person name="Hugenholtz P."/>
            <person name="Woyke T."/>
            <person name="Wu D."/>
            <person name="Spring S."/>
            <person name="Merkhoffer B."/>
            <person name="Schneider S."/>
            <person name="Klenk H.-P."/>
            <person name="Eisen J.A."/>
        </authorList>
    </citation>
    <scope>NUCLEOTIDE SEQUENCE [LARGE SCALE GENOMIC DNA]</scope>
    <source>
        <strain evidence="9">ATCC 700085 / DSM 6578 / Z-1203</strain>
    </source>
</reference>
<feature type="transmembrane region" description="Helical" evidence="7">
    <location>
        <begin position="68"/>
        <end position="91"/>
    </location>
</feature>
<feature type="transmembrane region" description="Helical" evidence="7">
    <location>
        <begin position="103"/>
        <end position="129"/>
    </location>
</feature>
<keyword evidence="9" id="KW-1185">Reference proteome</keyword>
<dbReference type="GO" id="GO:0055085">
    <property type="term" value="P:transmembrane transport"/>
    <property type="evidence" value="ECO:0007669"/>
    <property type="project" value="InterPro"/>
</dbReference>
<dbReference type="InterPro" id="IPR004776">
    <property type="entry name" value="Mem_transp_PIN-like"/>
</dbReference>
<keyword evidence="2" id="KW-0813">Transport</keyword>
<dbReference type="KEGG" id="stq:Spith_1832"/>
<keyword evidence="6 7" id="KW-0472">Membrane</keyword>
<evidence type="ECO:0000256" key="1">
    <source>
        <dbReference type="ARBA" id="ARBA00004141"/>
    </source>
</evidence>
<proteinExistence type="predicted"/>
<keyword evidence="5 7" id="KW-1133">Transmembrane helix</keyword>
<gene>
    <name evidence="8" type="ordered locus">Spith_1832</name>
</gene>
<accession>G0GCM5</accession>
<feature type="transmembrane region" description="Helical" evidence="7">
    <location>
        <begin position="36"/>
        <end position="56"/>
    </location>
</feature>
<evidence type="ECO:0000313" key="9">
    <source>
        <dbReference type="Proteomes" id="UP000007254"/>
    </source>
</evidence>
<keyword evidence="3" id="KW-1003">Cell membrane</keyword>
<feature type="transmembrane region" description="Helical" evidence="7">
    <location>
        <begin position="6"/>
        <end position="24"/>
    </location>
</feature>
<evidence type="ECO:0000256" key="6">
    <source>
        <dbReference type="ARBA" id="ARBA00023136"/>
    </source>
</evidence>
<feature type="transmembrane region" description="Helical" evidence="7">
    <location>
        <begin position="212"/>
        <end position="230"/>
    </location>
</feature>
<evidence type="ECO:0000256" key="2">
    <source>
        <dbReference type="ARBA" id="ARBA00022448"/>
    </source>
</evidence>
<name>G0GCM5_WINT7</name>
<dbReference type="PANTHER" id="PTHR36838:SF1">
    <property type="entry name" value="SLR1864 PROTEIN"/>
    <property type="match status" value="1"/>
</dbReference>
<comment type="subcellular location">
    <subcellularLocation>
        <location evidence="1">Membrane</location>
        <topology evidence="1">Multi-pass membrane protein</topology>
    </subcellularLocation>
</comment>
<evidence type="ECO:0000313" key="8">
    <source>
        <dbReference type="EMBL" id="AEJ62091.1"/>
    </source>
</evidence>
<evidence type="ECO:0000256" key="3">
    <source>
        <dbReference type="ARBA" id="ARBA00022475"/>
    </source>
</evidence>
<evidence type="ECO:0000256" key="7">
    <source>
        <dbReference type="SAM" id="Phobius"/>
    </source>
</evidence>
<evidence type="ECO:0000256" key="5">
    <source>
        <dbReference type="ARBA" id="ARBA00022989"/>
    </source>
</evidence>
<keyword evidence="4 7" id="KW-0812">Transmembrane</keyword>
<dbReference type="Proteomes" id="UP000007254">
    <property type="component" value="Chromosome"/>
</dbReference>
<dbReference type="Pfam" id="PF03547">
    <property type="entry name" value="Mem_trans"/>
    <property type="match status" value="2"/>
</dbReference>
<dbReference type="RefSeq" id="WP_014625417.1">
    <property type="nucleotide sequence ID" value="NC_017583.1"/>
</dbReference>